<evidence type="ECO:0000313" key="4">
    <source>
        <dbReference type="Proteomes" id="UP000580861"/>
    </source>
</evidence>
<gene>
    <name evidence="3" type="ORF">HDA45_000287</name>
</gene>
<sequence>MMDNSSFKKSPFSENVGACVEVSRMGDGVVVRDSKNPGGPMLWFSAVEWTAFLYGVLVGEFGLGS</sequence>
<dbReference type="Pfam" id="PF04149">
    <property type="entry name" value="DUF397"/>
    <property type="match status" value="1"/>
</dbReference>
<evidence type="ECO:0000259" key="2">
    <source>
        <dbReference type="Pfam" id="PF04149"/>
    </source>
</evidence>
<dbReference type="InterPro" id="IPR007278">
    <property type="entry name" value="DUF397"/>
</dbReference>
<dbReference type="AlphaFoldDB" id="A0A841AUN7"/>
<organism evidence="3 4">
    <name type="scientific">Amycolatopsis umgeniensis</name>
    <dbReference type="NCBI Taxonomy" id="336628"/>
    <lineage>
        <taxon>Bacteria</taxon>
        <taxon>Bacillati</taxon>
        <taxon>Actinomycetota</taxon>
        <taxon>Actinomycetes</taxon>
        <taxon>Pseudonocardiales</taxon>
        <taxon>Pseudonocardiaceae</taxon>
        <taxon>Amycolatopsis</taxon>
    </lineage>
</organism>
<dbReference type="RefSeq" id="WP_184891485.1">
    <property type="nucleotide sequence ID" value="NZ_JACHMX010000001.1"/>
</dbReference>
<feature type="transmembrane region" description="Helical" evidence="1">
    <location>
        <begin position="41"/>
        <end position="63"/>
    </location>
</feature>
<dbReference type="EMBL" id="JACHMX010000001">
    <property type="protein sequence ID" value="MBB5850200.1"/>
    <property type="molecule type" value="Genomic_DNA"/>
</dbReference>
<keyword evidence="1" id="KW-0812">Transmembrane</keyword>
<keyword evidence="1" id="KW-0472">Membrane</keyword>
<evidence type="ECO:0000313" key="3">
    <source>
        <dbReference type="EMBL" id="MBB5850200.1"/>
    </source>
</evidence>
<keyword evidence="1" id="KW-1133">Transmembrane helix</keyword>
<accession>A0A841AUN7</accession>
<dbReference type="Proteomes" id="UP000580861">
    <property type="component" value="Unassembled WGS sequence"/>
</dbReference>
<reference evidence="3 4" key="1">
    <citation type="submission" date="2020-08" db="EMBL/GenBank/DDBJ databases">
        <title>Sequencing the genomes of 1000 actinobacteria strains.</title>
        <authorList>
            <person name="Klenk H.-P."/>
        </authorList>
    </citation>
    <scope>NUCLEOTIDE SEQUENCE [LARGE SCALE GENOMIC DNA]</scope>
    <source>
        <strain evidence="3 4">DSM 45272</strain>
    </source>
</reference>
<evidence type="ECO:0000256" key="1">
    <source>
        <dbReference type="SAM" id="Phobius"/>
    </source>
</evidence>
<comment type="caution">
    <text evidence="3">The sequence shown here is derived from an EMBL/GenBank/DDBJ whole genome shotgun (WGS) entry which is preliminary data.</text>
</comment>
<proteinExistence type="predicted"/>
<feature type="domain" description="DUF397" evidence="2">
    <location>
        <begin position="7"/>
        <end position="56"/>
    </location>
</feature>
<keyword evidence="4" id="KW-1185">Reference proteome</keyword>
<name>A0A841AUN7_9PSEU</name>
<protein>
    <recommendedName>
        <fullName evidence="2">DUF397 domain-containing protein</fullName>
    </recommendedName>
</protein>